<accession>A0AAX1L8A6</accession>
<evidence type="ECO:0008006" key="3">
    <source>
        <dbReference type="Google" id="ProtNLM"/>
    </source>
</evidence>
<dbReference type="AlphaFoldDB" id="A0AAX1L8A6"/>
<protein>
    <recommendedName>
        <fullName evidence="3">TIGR02391 family protein</fullName>
    </recommendedName>
</protein>
<evidence type="ECO:0000313" key="1">
    <source>
        <dbReference type="EMBL" id="QRP70652.1"/>
    </source>
</evidence>
<dbReference type="Proteomes" id="UP000617681">
    <property type="component" value="Chromosome"/>
</dbReference>
<gene>
    <name evidence="1" type="ORF">I6J21_00235</name>
</gene>
<sequence length="286" mass="32631">MLQDDFFETIEYSPTGMGTWEGTKQRLRIDLVQAAWHSTLPQSDLEVVRPLMMLVRREYTAHGTNEYYLLSNEELALCRRALQAVCKRLGYQLNIPFTGGDSFREYWKRQGASYNFQARREIISNIFDPLELHIEKLEDTAVENTLATPVSPRGQTGWQQVDHEIRELRVKFAGARTSADYSDVGNRAVRVLESLNRVAFDPARHIPKGVDASNFTEGKTKNRLERFVEVELPGKSNQELRSLVRNVVSLANNVKHAQTPTRREAGIAADSVIMLSNLLRRLIEAE</sequence>
<dbReference type="RefSeq" id="WP_005393127.1">
    <property type="nucleotide sequence ID" value="NZ_CP069534.1"/>
</dbReference>
<proteinExistence type="predicted"/>
<organism evidence="1 2">
    <name type="scientific">Corynebacterium glucuronolyticum</name>
    <dbReference type="NCBI Taxonomy" id="39791"/>
    <lineage>
        <taxon>Bacteria</taxon>
        <taxon>Bacillati</taxon>
        <taxon>Actinomycetota</taxon>
        <taxon>Actinomycetes</taxon>
        <taxon>Mycobacteriales</taxon>
        <taxon>Corynebacteriaceae</taxon>
        <taxon>Corynebacterium</taxon>
    </lineage>
</organism>
<name>A0AAX1L8A6_9CORY</name>
<reference evidence="1" key="1">
    <citation type="submission" date="2021-02" db="EMBL/GenBank/DDBJ databases">
        <title>FDA dAtabase for Regulatory Grade micrObial Sequences (FDA-ARGOS): Supporting development and validation of Infectious Disease Dx tests.</title>
        <authorList>
            <person name="Sproer C."/>
            <person name="Gronow S."/>
            <person name="Severitt S."/>
            <person name="Schroder I."/>
            <person name="Tallon L."/>
            <person name="Sadzewicz L."/>
            <person name="Zhao X."/>
            <person name="Boylan J."/>
            <person name="Ott S."/>
            <person name="Bowen H."/>
            <person name="Vavikolanu K."/>
            <person name="Mehta A."/>
            <person name="Aluvathingal J."/>
            <person name="Nadendla S."/>
            <person name="Lowell S."/>
            <person name="Myers T."/>
            <person name="Yan Y."/>
            <person name="Sichtig H."/>
        </authorList>
    </citation>
    <scope>NUCLEOTIDE SEQUENCE</scope>
    <source>
        <strain evidence="1">FDAARGOS_1191</strain>
    </source>
</reference>
<dbReference type="EMBL" id="CP069534">
    <property type="protein sequence ID" value="QRP70652.1"/>
    <property type="molecule type" value="Genomic_DNA"/>
</dbReference>
<evidence type="ECO:0000313" key="2">
    <source>
        <dbReference type="Proteomes" id="UP000617681"/>
    </source>
</evidence>